<dbReference type="Proteomes" id="UP000249375">
    <property type="component" value="Chromosome"/>
</dbReference>
<dbReference type="KEGG" id="alq:C7Y71_000450"/>
<gene>
    <name evidence="1" type="ORF">C7Y71_000450</name>
</gene>
<dbReference type="RefSeq" id="WP_111898684.1">
    <property type="nucleotide sequence ID" value="NZ_CP033459.1"/>
</dbReference>
<proteinExistence type="predicted"/>
<keyword evidence="2" id="KW-1185">Reference proteome</keyword>
<sequence>MIKDDIDKRIAVQRLHLKDGTVLNKHVVEFKNGKPLCIYPLRQELPQTAWIQGDFYLSEATDLINNL</sequence>
<protein>
    <submittedName>
        <fullName evidence="1">Uncharacterized protein</fullName>
    </submittedName>
</protein>
<dbReference type="OrthoDB" id="1073196at2"/>
<reference evidence="1 2" key="1">
    <citation type="submission" date="2018-11" db="EMBL/GenBank/DDBJ databases">
        <authorList>
            <person name="Na S.W."/>
            <person name="Baik M."/>
        </authorList>
    </citation>
    <scope>NUCLEOTIDE SEQUENCE [LARGE SCALE GENOMIC DNA]</scope>
    <source>
        <strain evidence="1 2">E39</strain>
    </source>
</reference>
<accession>A0A5P8E3U9</accession>
<dbReference type="AlphaFoldDB" id="A0A5P8E3U9"/>
<name>A0A5P8E3U9_9BACT</name>
<evidence type="ECO:0000313" key="1">
    <source>
        <dbReference type="EMBL" id="QFQ11622.1"/>
    </source>
</evidence>
<evidence type="ECO:0000313" key="2">
    <source>
        <dbReference type="Proteomes" id="UP000249375"/>
    </source>
</evidence>
<dbReference type="EMBL" id="CP033459">
    <property type="protein sequence ID" value="QFQ11622.1"/>
    <property type="molecule type" value="Genomic_DNA"/>
</dbReference>
<organism evidence="1 2">
    <name type="scientific">Pseudoprevotella muciniphila</name>
    <dbReference type="NCBI Taxonomy" id="2133944"/>
    <lineage>
        <taxon>Bacteria</taxon>
        <taxon>Pseudomonadati</taxon>
        <taxon>Bacteroidota</taxon>
        <taxon>Bacteroidia</taxon>
        <taxon>Bacteroidales</taxon>
        <taxon>Prevotellaceae</taxon>
        <taxon>Pseudoprevotella</taxon>
    </lineage>
</organism>